<reference evidence="2 3" key="1">
    <citation type="submission" date="2023-05" db="EMBL/GenBank/DDBJ databases">
        <title>Draft genome sequence of Streptomyces sp. B-S-A12 isolated from a cave soil in Thailand.</title>
        <authorList>
            <person name="Chamroensaksri N."/>
            <person name="Muangham S."/>
        </authorList>
    </citation>
    <scope>NUCLEOTIDE SEQUENCE [LARGE SCALE GENOMIC DNA]</scope>
    <source>
        <strain evidence="2 3">B-S-A12</strain>
    </source>
</reference>
<sequence length="178" mass="20128">MNPDVGTDWAGFAQVAPDLARRARAAAERCGFVLVGTIRRDGTPRISPVEIHFVRHQLMLVMIAGSHKARDLDRDPRLVLQTPVTHPASPEPEAKLRGHVIDVDETQREATAASIEAASGWRPRNTWRFFAVTLNAANYIEWQEDEMTLSHWDNVNGLRPAERRRLDMEASRYVPVIE</sequence>
<dbReference type="InterPro" id="IPR011576">
    <property type="entry name" value="Pyridox_Oxase_N"/>
</dbReference>
<dbReference type="Gene3D" id="2.30.110.10">
    <property type="entry name" value="Electron Transport, Fmn-binding Protein, Chain A"/>
    <property type="match status" value="1"/>
</dbReference>
<keyword evidence="3" id="KW-1185">Reference proteome</keyword>
<protein>
    <submittedName>
        <fullName evidence="2">Pyridoxamine 5'-phosphate oxidase family protein</fullName>
    </submittedName>
</protein>
<accession>A0ABT6T7G4</accession>
<proteinExistence type="predicted"/>
<dbReference type="EMBL" id="JASCIS010000064">
    <property type="protein sequence ID" value="MDI3423842.1"/>
    <property type="molecule type" value="Genomic_DNA"/>
</dbReference>
<dbReference type="RefSeq" id="WP_282539674.1">
    <property type="nucleotide sequence ID" value="NZ_JASCIS010000064.1"/>
</dbReference>
<gene>
    <name evidence="2" type="ORF">QIT00_35780</name>
</gene>
<name>A0ABT6T7G4_9ACTN</name>
<feature type="domain" description="Pyridoxamine 5'-phosphate oxidase N-terminal" evidence="1">
    <location>
        <begin position="22"/>
        <end position="105"/>
    </location>
</feature>
<dbReference type="Proteomes" id="UP001237105">
    <property type="component" value="Unassembled WGS sequence"/>
</dbReference>
<evidence type="ECO:0000313" key="2">
    <source>
        <dbReference type="EMBL" id="MDI3423842.1"/>
    </source>
</evidence>
<evidence type="ECO:0000259" key="1">
    <source>
        <dbReference type="Pfam" id="PF01243"/>
    </source>
</evidence>
<dbReference type="SUPFAM" id="SSF50475">
    <property type="entry name" value="FMN-binding split barrel"/>
    <property type="match status" value="1"/>
</dbReference>
<organism evidence="2 3">
    <name type="scientific">Streptomyces luteolus</name>
    <dbReference type="NCBI Taxonomy" id="3043615"/>
    <lineage>
        <taxon>Bacteria</taxon>
        <taxon>Bacillati</taxon>
        <taxon>Actinomycetota</taxon>
        <taxon>Actinomycetes</taxon>
        <taxon>Kitasatosporales</taxon>
        <taxon>Streptomycetaceae</taxon>
        <taxon>Streptomyces</taxon>
    </lineage>
</organism>
<dbReference type="Pfam" id="PF01243">
    <property type="entry name" value="PNPOx_N"/>
    <property type="match status" value="1"/>
</dbReference>
<dbReference type="InterPro" id="IPR012349">
    <property type="entry name" value="Split_barrel_FMN-bd"/>
</dbReference>
<evidence type="ECO:0000313" key="3">
    <source>
        <dbReference type="Proteomes" id="UP001237105"/>
    </source>
</evidence>
<comment type="caution">
    <text evidence="2">The sequence shown here is derived from an EMBL/GenBank/DDBJ whole genome shotgun (WGS) entry which is preliminary data.</text>
</comment>